<protein>
    <submittedName>
        <fullName evidence="1">Uncharacterized protein</fullName>
    </submittedName>
</protein>
<comment type="caution">
    <text evidence="1">The sequence shown here is derived from an EMBL/GenBank/DDBJ whole genome shotgun (WGS) entry which is preliminary data.</text>
</comment>
<name>U2E311_9EURY</name>
<dbReference type="Proteomes" id="UP000003861">
    <property type="component" value="Unassembled WGS sequence"/>
</dbReference>
<sequence>MHQVLQRPAFLVSGLIGVVAEVATDRFLVGRHWLRIPSGVAQL</sequence>
<dbReference type="EMBL" id="AFNT02000011">
    <property type="protein sequence ID" value="ERJ06673.1"/>
    <property type="molecule type" value="Genomic_DNA"/>
</dbReference>
<evidence type="ECO:0000313" key="1">
    <source>
        <dbReference type="EMBL" id="ERJ06673.1"/>
    </source>
</evidence>
<gene>
    <name evidence="1" type="ORF">HLRTI_001228</name>
</gene>
<accession>U2E311</accession>
<evidence type="ECO:0000313" key="2">
    <source>
        <dbReference type="Proteomes" id="UP000003861"/>
    </source>
</evidence>
<proteinExistence type="predicted"/>
<reference evidence="1 2" key="2">
    <citation type="journal article" date="2013" name="PLoS ONE">
        <title>INDIGO - INtegrated Data Warehouse of MIcrobial GenOmes with Examples from the Red Sea Extremophiles.</title>
        <authorList>
            <person name="Alam I."/>
            <person name="Antunes A."/>
            <person name="Kamau A.A."/>
            <person name="Ba Alawi W."/>
            <person name="Kalkatawi M."/>
            <person name="Stingl U."/>
            <person name="Bajic V.B."/>
        </authorList>
    </citation>
    <scope>NUCLEOTIDE SEQUENCE [LARGE SCALE GENOMIC DNA]</scope>
    <source>
        <strain evidence="1 2">SARL4B</strain>
    </source>
</reference>
<organism evidence="1 2">
    <name type="scientific">Halorhabdus tiamatea SARL4B</name>
    <dbReference type="NCBI Taxonomy" id="1033806"/>
    <lineage>
        <taxon>Archaea</taxon>
        <taxon>Methanobacteriati</taxon>
        <taxon>Methanobacteriota</taxon>
        <taxon>Stenosarchaea group</taxon>
        <taxon>Halobacteria</taxon>
        <taxon>Halobacteriales</taxon>
        <taxon>Haloarculaceae</taxon>
        <taxon>Halorhabdus</taxon>
    </lineage>
</organism>
<reference evidence="1 2" key="1">
    <citation type="journal article" date="2011" name="J. Bacteriol.">
        <title>Genome sequence of Halorhabdus tiamatea, the first archaeon isolated from a deep-sea anoxic brine lake.</title>
        <authorList>
            <person name="Antunes A."/>
            <person name="Alam I."/>
            <person name="Bajic V.B."/>
            <person name="Stingl U."/>
        </authorList>
    </citation>
    <scope>NUCLEOTIDE SEQUENCE [LARGE SCALE GENOMIC DNA]</scope>
    <source>
        <strain evidence="1 2">SARL4B</strain>
    </source>
</reference>
<dbReference type="AlphaFoldDB" id="U2E311"/>